<sequence>MTSDPSRPTVTLSQSRFGGVRGLWFSEGSLRQISIQELKHQFKPKLDSFVFVFLILMMKRIFFCGGRTPEAQELGCDRSL</sequence>
<evidence type="ECO:0000313" key="2">
    <source>
        <dbReference type="Proteomes" id="UP001488805"/>
    </source>
</evidence>
<protein>
    <submittedName>
        <fullName evidence="1">Uncharacterized protein</fullName>
    </submittedName>
</protein>
<reference evidence="1 2" key="1">
    <citation type="journal article" date="2024" name="Genome Biol. Evol.">
        <title>Chromosome-level genome assembly of the viviparous eelpout Zoarces viviparus.</title>
        <authorList>
            <person name="Fuhrmann N."/>
            <person name="Brasseur M.V."/>
            <person name="Bakowski C.E."/>
            <person name="Podsiadlowski L."/>
            <person name="Prost S."/>
            <person name="Krehenwinkel H."/>
            <person name="Mayer C."/>
        </authorList>
    </citation>
    <scope>NUCLEOTIDE SEQUENCE [LARGE SCALE GENOMIC DNA]</scope>
    <source>
        <strain evidence="1">NO-MEL_2022_Ind0_liver</strain>
    </source>
</reference>
<evidence type="ECO:0000313" key="1">
    <source>
        <dbReference type="EMBL" id="KAK9526048.1"/>
    </source>
</evidence>
<keyword evidence="2" id="KW-1185">Reference proteome</keyword>
<name>A0AAW1EUI9_ZOAVI</name>
<comment type="caution">
    <text evidence="1">The sequence shown here is derived from an EMBL/GenBank/DDBJ whole genome shotgun (WGS) entry which is preliminary data.</text>
</comment>
<gene>
    <name evidence="1" type="ORF">VZT92_016705</name>
</gene>
<accession>A0AAW1EUI9</accession>
<proteinExistence type="predicted"/>
<organism evidence="1 2">
    <name type="scientific">Zoarces viviparus</name>
    <name type="common">Viviparous eelpout</name>
    <name type="synonym">Blennius viviparus</name>
    <dbReference type="NCBI Taxonomy" id="48416"/>
    <lineage>
        <taxon>Eukaryota</taxon>
        <taxon>Metazoa</taxon>
        <taxon>Chordata</taxon>
        <taxon>Craniata</taxon>
        <taxon>Vertebrata</taxon>
        <taxon>Euteleostomi</taxon>
        <taxon>Actinopterygii</taxon>
        <taxon>Neopterygii</taxon>
        <taxon>Teleostei</taxon>
        <taxon>Neoteleostei</taxon>
        <taxon>Acanthomorphata</taxon>
        <taxon>Eupercaria</taxon>
        <taxon>Perciformes</taxon>
        <taxon>Cottioidei</taxon>
        <taxon>Zoarcales</taxon>
        <taxon>Zoarcidae</taxon>
        <taxon>Zoarcinae</taxon>
        <taxon>Zoarces</taxon>
    </lineage>
</organism>
<dbReference type="AlphaFoldDB" id="A0AAW1EUI9"/>
<dbReference type="EMBL" id="JBCEZU010000134">
    <property type="protein sequence ID" value="KAK9526048.1"/>
    <property type="molecule type" value="Genomic_DNA"/>
</dbReference>
<dbReference type="Proteomes" id="UP001488805">
    <property type="component" value="Unassembled WGS sequence"/>
</dbReference>